<dbReference type="KEGG" id="gsh:117360661"/>
<dbReference type="Gene3D" id="3.10.200.10">
    <property type="entry name" value="Alpha carbonic anhydrase"/>
    <property type="match status" value="1"/>
</dbReference>
<dbReference type="AlphaFoldDB" id="A0A6P8QY12"/>
<comment type="catalytic activity">
    <reaction evidence="7">
        <text>hydrogencarbonate + H(+) = CO2 + H2O</text>
        <dbReference type="Rhea" id="RHEA:10748"/>
        <dbReference type="ChEBI" id="CHEBI:15377"/>
        <dbReference type="ChEBI" id="CHEBI:15378"/>
        <dbReference type="ChEBI" id="CHEBI:16526"/>
        <dbReference type="ChEBI" id="CHEBI:17544"/>
        <dbReference type="EC" id="4.2.1.1"/>
    </reaction>
</comment>
<gene>
    <name evidence="10" type="primary">LOC117360661</name>
</gene>
<evidence type="ECO:0000256" key="3">
    <source>
        <dbReference type="ARBA" id="ARBA00022723"/>
    </source>
</evidence>
<protein>
    <recommendedName>
        <fullName evidence="2 7">Carbonic anhydrase</fullName>
        <ecNumber evidence="2 7">4.2.1.1</ecNumber>
    </recommendedName>
</protein>
<dbReference type="SMART" id="SM01057">
    <property type="entry name" value="Carb_anhydrase"/>
    <property type="match status" value="1"/>
</dbReference>
<comment type="cofactor">
    <cofactor evidence="7">
        <name>Zn(2+)</name>
        <dbReference type="ChEBI" id="CHEBI:29105"/>
    </cofactor>
</comment>
<evidence type="ECO:0000256" key="1">
    <source>
        <dbReference type="ARBA" id="ARBA00010718"/>
    </source>
</evidence>
<evidence type="ECO:0000313" key="9">
    <source>
        <dbReference type="Proteomes" id="UP000515159"/>
    </source>
</evidence>
<dbReference type="RefSeq" id="XP_033800680.1">
    <property type="nucleotide sequence ID" value="XM_033944789.1"/>
</dbReference>
<comment type="similarity">
    <text evidence="1 7">Belongs to the alpha-carbonic anhydrase family.</text>
</comment>
<evidence type="ECO:0000256" key="7">
    <source>
        <dbReference type="RuleBase" id="RU367011"/>
    </source>
</evidence>
<keyword evidence="3 7" id="KW-0479">Metal-binding</keyword>
<dbReference type="GO" id="GO:0004089">
    <property type="term" value="F:carbonate dehydratase activity"/>
    <property type="evidence" value="ECO:0007669"/>
    <property type="project" value="UniProtKB-UniRule"/>
</dbReference>
<feature type="domain" description="Alpha-carbonic anhydrase" evidence="8">
    <location>
        <begin position="34"/>
        <end position="295"/>
    </location>
</feature>
<evidence type="ECO:0000259" key="8">
    <source>
        <dbReference type="PROSITE" id="PS51144"/>
    </source>
</evidence>
<evidence type="ECO:0000256" key="6">
    <source>
        <dbReference type="ARBA" id="ARBA00023239"/>
    </source>
</evidence>
<evidence type="ECO:0000256" key="4">
    <source>
        <dbReference type="ARBA" id="ARBA00022833"/>
    </source>
</evidence>
<evidence type="ECO:0000313" key="10">
    <source>
        <dbReference type="RefSeq" id="XP_033800680.1"/>
    </source>
</evidence>
<keyword evidence="4 7" id="KW-0862">Zinc</keyword>
<dbReference type="GeneID" id="117360661"/>
<dbReference type="InterPro" id="IPR001148">
    <property type="entry name" value="CA_dom"/>
</dbReference>
<sequence length="347" mass="38038">MSQIEKEEETQRKKAQITHQIALLREAIKQVSVTEWCYNEKSCEPDTWSRLGFCGGNRQSPLDINESAVVRNSSLGSFQFTGYDNATLLLSIKNLGHTVEVALDDGVSISGGGLNTEYSAIAFHFHWGNGTSSPGSEHRLSGKQFPMEMHIVHTINKLNLSESRKNSTGIAVLAFFINVAENTSFSSNLSTLSNLLQQVSTAGLLVPLNATISINSLLGQVDRTSYYRYLGSLTTPTCDEAVIWTVFKNPILVPASVINTFPEQLYFNGSDELQMLANNFRPLQKIGSRLVHSSMSATPTAIVSTTKHTTVSITNHTPSSIHTKQILIPSTVLAIMCFLYTEASLTC</sequence>
<proteinExistence type="inferred from homology"/>
<dbReference type="OrthoDB" id="429145at2759"/>
<dbReference type="InterPro" id="IPR018338">
    <property type="entry name" value="Carbonic_anhydrase_a-class_CS"/>
</dbReference>
<dbReference type="PANTHER" id="PTHR18952">
    <property type="entry name" value="CARBONIC ANHYDRASE"/>
    <property type="match status" value="1"/>
</dbReference>
<evidence type="ECO:0000256" key="2">
    <source>
        <dbReference type="ARBA" id="ARBA00012925"/>
    </source>
</evidence>
<dbReference type="PROSITE" id="PS00162">
    <property type="entry name" value="ALPHA_CA_1"/>
    <property type="match status" value="1"/>
</dbReference>
<dbReference type="PANTHER" id="PTHR18952:SF200">
    <property type="entry name" value="CARBONIC ANHYDRASE"/>
    <property type="match status" value="1"/>
</dbReference>
<dbReference type="GO" id="GO:0005886">
    <property type="term" value="C:plasma membrane"/>
    <property type="evidence" value="ECO:0007669"/>
    <property type="project" value="TreeGrafter"/>
</dbReference>
<evidence type="ECO:0000256" key="5">
    <source>
        <dbReference type="ARBA" id="ARBA00023180"/>
    </source>
</evidence>
<keyword evidence="6 7" id="KW-0456">Lyase</keyword>
<comment type="function">
    <text evidence="7">Reversible hydration of carbon dioxide.</text>
</comment>
<dbReference type="GO" id="GO:0008270">
    <property type="term" value="F:zinc ion binding"/>
    <property type="evidence" value="ECO:0007669"/>
    <property type="project" value="UniProtKB-UniRule"/>
</dbReference>
<dbReference type="FunFam" id="3.10.200.10:FF:000003">
    <property type="entry name" value="Carbonic anhydrase 12"/>
    <property type="match status" value="1"/>
</dbReference>
<dbReference type="InterPro" id="IPR023561">
    <property type="entry name" value="Carbonic_anhydrase_a-class"/>
</dbReference>
<reference evidence="10" key="1">
    <citation type="submission" date="2025-08" db="UniProtKB">
        <authorList>
            <consortium name="RefSeq"/>
        </authorList>
    </citation>
    <scope>IDENTIFICATION</scope>
</reference>
<dbReference type="EC" id="4.2.1.1" evidence="2 7"/>
<accession>A0A6P8QY12</accession>
<organism evidence="9 10">
    <name type="scientific">Geotrypetes seraphini</name>
    <name type="common">Gaboon caecilian</name>
    <name type="synonym">Caecilia seraphini</name>
    <dbReference type="NCBI Taxonomy" id="260995"/>
    <lineage>
        <taxon>Eukaryota</taxon>
        <taxon>Metazoa</taxon>
        <taxon>Chordata</taxon>
        <taxon>Craniata</taxon>
        <taxon>Vertebrata</taxon>
        <taxon>Euteleostomi</taxon>
        <taxon>Amphibia</taxon>
        <taxon>Gymnophiona</taxon>
        <taxon>Geotrypetes</taxon>
    </lineage>
</organism>
<dbReference type="Proteomes" id="UP000515159">
    <property type="component" value="Chromosome 5"/>
</dbReference>
<keyword evidence="5" id="KW-0325">Glycoprotein</keyword>
<name>A0A6P8QY12_GEOSA</name>
<keyword evidence="9" id="KW-1185">Reference proteome</keyword>
<dbReference type="InParanoid" id="A0A6P8QY12"/>
<dbReference type="SUPFAM" id="SSF51069">
    <property type="entry name" value="Carbonic anhydrase"/>
    <property type="match status" value="1"/>
</dbReference>
<dbReference type="Pfam" id="PF00194">
    <property type="entry name" value="Carb_anhydrase"/>
    <property type="match status" value="1"/>
</dbReference>
<dbReference type="PROSITE" id="PS51144">
    <property type="entry name" value="ALPHA_CA_2"/>
    <property type="match status" value="1"/>
</dbReference>
<dbReference type="InterPro" id="IPR036398">
    <property type="entry name" value="CA_dom_sf"/>
</dbReference>